<proteinExistence type="inferred from homology"/>
<dbReference type="EMBL" id="PIPI01000010">
    <property type="protein sequence ID" value="RUO18240.1"/>
    <property type="molecule type" value="Genomic_DNA"/>
</dbReference>
<evidence type="ECO:0000313" key="7">
    <source>
        <dbReference type="Proteomes" id="UP000288212"/>
    </source>
</evidence>
<gene>
    <name evidence="6" type="ORF">CWE06_11345</name>
</gene>
<evidence type="ECO:0000259" key="5">
    <source>
        <dbReference type="Pfam" id="PF13657"/>
    </source>
</evidence>
<dbReference type="Gene3D" id="1.10.1070.20">
    <property type="match status" value="1"/>
</dbReference>
<dbReference type="GO" id="GO:0005829">
    <property type="term" value="C:cytosol"/>
    <property type="evidence" value="ECO:0007669"/>
    <property type="project" value="TreeGrafter"/>
</dbReference>
<sequence>MTRTANGRPELPAKITRIQVCVGEIEAGLLTHGSVHHFQPTLEEHHISLTMTKKGLDGYASGSLHPIFSQNLPEGFNRRFIAEKLARYAKVNDMYLLALQGDQGIGMLSYQSEIQLPVIESIALKDILSYNSPEPLFPQLLEKYYLRNSLAGVQPKVSVPSSKTLATDRTVEQRDIIVKTFDEEFPLLTVNEFVCMEAARWCGLNPPKTYLAENLETYVVERFDTSSSGGRLGYEDFTTLMKKPNDPDAKYSGSYEALLHATLLYTNNQAEIEKMYRYIVFNCLIGNGDAHLKNFALQYLPDMSDIYVSPPFDITHTLIYDTIDNKLALKLAQSKSFPDMATLLRLAEGKGYRIRKAREIIEQLAEGILDYLRQSQEVELFKGLRESIEHSVAKVMLSSTGTTKYRHDRIKKYE</sequence>
<dbReference type="PANTHER" id="PTHR37419:SF1">
    <property type="entry name" value="SERINE_THREONINE-PROTEIN KINASE TOXIN HIPA"/>
    <property type="match status" value="1"/>
</dbReference>
<dbReference type="PANTHER" id="PTHR37419">
    <property type="entry name" value="SERINE/THREONINE-PROTEIN KINASE TOXIN HIPA"/>
    <property type="match status" value="1"/>
</dbReference>
<keyword evidence="7" id="KW-1185">Reference proteome</keyword>
<dbReference type="InterPro" id="IPR012893">
    <property type="entry name" value="HipA-like_C"/>
</dbReference>
<accession>A0A432VQ88</accession>
<keyword evidence="2" id="KW-0808">Transferase</keyword>
<dbReference type="Pfam" id="PF13657">
    <property type="entry name" value="Couple_hipA"/>
    <property type="match status" value="1"/>
</dbReference>
<dbReference type="InterPro" id="IPR017508">
    <property type="entry name" value="HipA_N1"/>
</dbReference>
<dbReference type="GO" id="GO:0004674">
    <property type="term" value="F:protein serine/threonine kinase activity"/>
    <property type="evidence" value="ECO:0007669"/>
    <property type="project" value="TreeGrafter"/>
</dbReference>
<reference evidence="6 7" key="1">
    <citation type="journal article" date="2011" name="Front. Microbiol.">
        <title>Genomic signatures of strain selection and enhancement in Bacillus atrophaeus var. globigii, a historical biowarfare simulant.</title>
        <authorList>
            <person name="Gibbons H.S."/>
            <person name="Broomall S.M."/>
            <person name="McNew L.A."/>
            <person name="Daligault H."/>
            <person name="Chapman C."/>
            <person name="Bruce D."/>
            <person name="Karavis M."/>
            <person name="Krepps M."/>
            <person name="McGregor P.A."/>
            <person name="Hong C."/>
            <person name="Park K.H."/>
            <person name="Akmal A."/>
            <person name="Feldman A."/>
            <person name="Lin J.S."/>
            <person name="Chang W.E."/>
            <person name="Higgs B.W."/>
            <person name="Demirev P."/>
            <person name="Lindquist J."/>
            <person name="Liem A."/>
            <person name="Fochler E."/>
            <person name="Read T.D."/>
            <person name="Tapia R."/>
            <person name="Johnson S."/>
            <person name="Bishop-Lilly K.A."/>
            <person name="Detter C."/>
            <person name="Han C."/>
            <person name="Sozhamannan S."/>
            <person name="Rosenzweig C.N."/>
            <person name="Skowronski E.W."/>
        </authorList>
    </citation>
    <scope>NUCLEOTIDE SEQUENCE [LARGE SCALE GENOMIC DNA]</scope>
    <source>
        <strain evidence="6 7">AK5</strain>
    </source>
</reference>
<evidence type="ECO:0000256" key="3">
    <source>
        <dbReference type="ARBA" id="ARBA00022777"/>
    </source>
</evidence>
<evidence type="ECO:0000259" key="4">
    <source>
        <dbReference type="Pfam" id="PF07804"/>
    </source>
</evidence>
<dbReference type="Proteomes" id="UP000288212">
    <property type="component" value="Unassembled WGS sequence"/>
</dbReference>
<dbReference type="RefSeq" id="WP_126794299.1">
    <property type="nucleotide sequence ID" value="NZ_PIPI01000010.1"/>
</dbReference>
<name>A0A432VQ88_9GAMM</name>
<organism evidence="6 7">
    <name type="scientific">Aliidiomarina haloalkalitolerans</name>
    <dbReference type="NCBI Taxonomy" id="859059"/>
    <lineage>
        <taxon>Bacteria</taxon>
        <taxon>Pseudomonadati</taxon>
        <taxon>Pseudomonadota</taxon>
        <taxon>Gammaproteobacteria</taxon>
        <taxon>Alteromonadales</taxon>
        <taxon>Idiomarinaceae</taxon>
        <taxon>Aliidiomarina</taxon>
    </lineage>
</organism>
<protein>
    <submittedName>
        <fullName evidence="6">Type II toxin-antitoxin system HipA family toxin</fullName>
    </submittedName>
</protein>
<comment type="caution">
    <text evidence="6">The sequence shown here is derived from an EMBL/GenBank/DDBJ whole genome shotgun (WGS) entry which is preliminary data.</text>
</comment>
<evidence type="ECO:0000256" key="2">
    <source>
        <dbReference type="ARBA" id="ARBA00022679"/>
    </source>
</evidence>
<evidence type="ECO:0000313" key="6">
    <source>
        <dbReference type="EMBL" id="RUO18240.1"/>
    </source>
</evidence>
<feature type="domain" description="HipA N-terminal subdomain 1" evidence="5">
    <location>
        <begin position="19"/>
        <end position="110"/>
    </location>
</feature>
<dbReference type="AlphaFoldDB" id="A0A432VQ88"/>
<dbReference type="InterPro" id="IPR052028">
    <property type="entry name" value="HipA_Ser/Thr_kinase"/>
</dbReference>
<dbReference type="Pfam" id="PF07804">
    <property type="entry name" value="HipA_C"/>
    <property type="match status" value="1"/>
</dbReference>
<evidence type="ECO:0000256" key="1">
    <source>
        <dbReference type="ARBA" id="ARBA00010164"/>
    </source>
</evidence>
<feature type="domain" description="HipA-like C-terminal" evidence="4">
    <location>
        <begin position="149"/>
        <end position="368"/>
    </location>
</feature>
<comment type="similarity">
    <text evidence="1">Belongs to the HipA Ser/Thr kinase family.</text>
</comment>
<dbReference type="OrthoDB" id="9805913at2"/>
<keyword evidence="3" id="KW-0418">Kinase</keyword>